<evidence type="ECO:0000256" key="8">
    <source>
        <dbReference type="ARBA" id="ARBA00022840"/>
    </source>
</evidence>
<comment type="function">
    <text evidence="12">Initiates the restart of stalled replication forks, which reloads the replicative helicase on sites other than the origin of replication. Recognizes and binds to abandoned replication forks and remodels them to uncover a helicase loading site. Promotes assembly of the primosome at these replication forks.</text>
</comment>
<feature type="binding site" evidence="12">
    <location>
        <position position="443"/>
    </location>
    <ligand>
        <name>Zn(2+)</name>
        <dbReference type="ChEBI" id="CHEBI:29105"/>
        <label>1</label>
    </ligand>
</feature>
<dbReference type="PANTHER" id="PTHR30580">
    <property type="entry name" value="PRIMOSOMAL PROTEIN N"/>
    <property type="match status" value="1"/>
</dbReference>
<keyword evidence="2 12" id="KW-0235">DNA replication</keyword>
<feature type="domain" description="Helicase ATP-binding" evidence="13">
    <location>
        <begin position="216"/>
        <end position="382"/>
    </location>
</feature>
<dbReference type="Pfam" id="PF00270">
    <property type="entry name" value="DEAD"/>
    <property type="match status" value="1"/>
</dbReference>
<protein>
    <recommendedName>
        <fullName evidence="12">Replication restart protein PriA</fullName>
    </recommendedName>
    <alternativeName>
        <fullName evidence="12">ATP-dependent DNA helicase PriA</fullName>
        <ecNumber evidence="12">5.6.2.4</ecNumber>
    </alternativeName>
    <alternativeName>
        <fullName evidence="12">DNA 3'-5' helicase PriA</fullName>
    </alternativeName>
</protein>
<sequence>MHSLLPLNNPFSVVSVLLPLPLDKGYYYKANPMLELDRGDLVEVPFARRRLLGVVITLNSKGNADLERLRWIIRRFDLLRLPKNLINLIEWTAAWTLAPRGSVLRMVLSTPSAFDPPKSIMFYTLNPKENWICPTRLTNARRRVLSVLNNCTVLDQKNLLGRAVVGSRVIKSMVKSGILNYSKEIQHPIFDIPDTSREGPMLNREQQDAVEILSHRINSNRFSVTAVDGITGSGKTEVYFRAIAATLAAGKQALVLLPEITLSAEWLERFTDRFAAKPAIWHSALQARVRRDTWRAVAQGSVRVLFGARSALFLPFNKLGLIVVDEEHESYYKQDDGVAYHARDMAVVRARLEGIPIVLVSATLSLETVENVRQGRYTAIHLSSSFAAVAKPKVSLIDLRKYKLDRGNFLSQPLVEAMQSTLNKGEQLMLFLNRRGYAPLTLCYNCGNRLKCSKCTAWLVMHQMLGQLMCHHCGFFTSLPQYCNLCSTRNSFIFSGPGVERLADEVFRRFPDVKLQIASSDTIKGLHNTAELVSSVQSKKVHVVIGTQAIFKGYTFPYLTLVGVVDADLGLTGCDPRAYERTHQLLHQAVSHVSRTGHAGRVFVQTLAPENPVMQALAFDDRESFLRFEINQRKASGMPPYGKLAALVISSLNIKQVDEVTQVVAKAMPKLDGVVILGPIPAPITVRRCYHRRRFILRADRKINIQKVLRHWLALIKPQSSVRIQVDVDPYSFI</sequence>
<dbReference type="GO" id="GO:0006270">
    <property type="term" value="P:DNA replication initiation"/>
    <property type="evidence" value="ECO:0007669"/>
    <property type="project" value="TreeGrafter"/>
</dbReference>
<accession>K7ZDM2</accession>
<dbReference type="GO" id="GO:0005524">
    <property type="term" value="F:ATP binding"/>
    <property type="evidence" value="ECO:0007669"/>
    <property type="project" value="UniProtKB-UniRule"/>
</dbReference>
<dbReference type="SMART" id="SM00487">
    <property type="entry name" value="DEXDc"/>
    <property type="match status" value="1"/>
</dbReference>
<dbReference type="InterPro" id="IPR042115">
    <property type="entry name" value="PriA_3primeBD_sf"/>
</dbReference>
<dbReference type="HOGENOM" id="CLU_013353_4_0_5"/>
<feature type="binding site" evidence="12">
    <location>
        <position position="470"/>
    </location>
    <ligand>
        <name>Zn(2+)</name>
        <dbReference type="ChEBI" id="CHEBI:29105"/>
        <label>2</label>
    </ligand>
</feature>
<dbReference type="NCBIfam" id="TIGR00595">
    <property type="entry name" value="priA"/>
    <property type="match status" value="1"/>
</dbReference>
<evidence type="ECO:0000259" key="13">
    <source>
        <dbReference type="PROSITE" id="PS51192"/>
    </source>
</evidence>
<organism evidence="14 15">
    <name type="scientific">Candidatus Endolissoclinum faulkneri L2</name>
    <dbReference type="NCBI Taxonomy" id="1193729"/>
    <lineage>
        <taxon>Bacteria</taxon>
        <taxon>Pseudomonadati</taxon>
        <taxon>Pseudomonadota</taxon>
        <taxon>Alphaproteobacteria</taxon>
        <taxon>Rhodospirillales</taxon>
        <taxon>Rhodospirillaceae</taxon>
        <taxon>Candidatus Endolissoclinum</taxon>
    </lineage>
</organism>
<dbReference type="GO" id="GO:0006302">
    <property type="term" value="P:double-strand break repair"/>
    <property type="evidence" value="ECO:0007669"/>
    <property type="project" value="InterPro"/>
</dbReference>
<feature type="binding site" evidence="12">
    <location>
        <position position="486"/>
    </location>
    <ligand>
        <name>Zn(2+)</name>
        <dbReference type="ChEBI" id="CHEBI:29105"/>
        <label>1</label>
    </ligand>
</feature>
<gene>
    <name evidence="12 14" type="primary">priA</name>
    <name evidence="14" type="ORF">A1OE_1482</name>
</gene>
<dbReference type="Gene3D" id="3.40.1440.60">
    <property type="entry name" value="PriA, 3(prime) DNA-binding domain"/>
    <property type="match status" value="1"/>
</dbReference>
<keyword evidence="4 12" id="KW-0547">Nucleotide-binding</keyword>
<dbReference type="NCBIfam" id="NF004070">
    <property type="entry name" value="PRK05580.2-2"/>
    <property type="match status" value="1"/>
</dbReference>
<feature type="binding site" evidence="12">
    <location>
        <position position="452"/>
    </location>
    <ligand>
        <name>Zn(2+)</name>
        <dbReference type="ChEBI" id="CHEBI:29105"/>
        <label>2</label>
    </ligand>
</feature>
<dbReference type="EMBL" id="CP003539">
    <property type="protein sequence ID" value="AFX99651.1"/>
    <property type="molecule type" value="Genomic_DNA"/>
</dbReference>
<dbReference type="GO" id="GO:1990077">
    <property type="term" value="C:primosome complex"/>
    <property type="evidence" value="ECO:0007669"/>
    <property type="project" value="UniProtKB-UniRule"/>
</dbReference>
<keyword evidence="6 12" id="KW-0347">Helicase</keyword>
<comment type="subunit">
    <text evidence="12">Component of the replication restart primosome.</text>
</comment>
<evidence type="ECO:0000313" key="15">
    <source>
        <dbReference type="Proteomes" id="UP000010077"/>
    </source>
</evidence>
<dbReference type="InterPro" id="IPR027417">
    <property type="entry name" value="P-loop_NTPase"/>
</dbReference>
<dbReference type="GO" id="GO:0016887">
    <property type="term" value="F:ATP hydrolysis activity"/>
    <property type="evidence" value="ECO:0007669"/>
    <property type="project" value="RHEA"/>
</dbReference>
<keyword evidence="7 12" id="KW-0862">Zinc</keyword>
<evidence type="ECO:0000256" key="3">
    <source>
        <dbReference type="ARBA" id="ARBA00022723"/>
    </source>
</evidence>
<evidence type="ECO:0000256" key="7">
    <source>
        <dbReference type="ARBA" id="ARBA00022833"/>
    </source>
</evidence>
<keyword evidence="15" id="KW-1185">Reference proteome</keyword>
<name>K7ZDM2_9PROT</name>
<dbReference type="PROSITE" id="PS51192">
    <property type="entry name" value="HELICASE_ATP_BIND_1"/>
    <property type="match status" value="1"/>
</dbReference>
<comment type="catalytic activity">
    <reaction evidence="11 12">
        <text>ATP + H2O = ADP + phosphate + H(+)</text>
        <dbReference type="Rhea" id="RHEA:13065"/>
        <dbReference type="ChEBI" id="CHEBI:15377"/>
        <dbReference type="ChEBI" id="CHEBI:15378"/>
        <dbReference type="ChEBI" id="CHEBI:30616"/>
        <dbReference type="ChEBI" id="CHEBI:43474"/>
        <dbReference type="ChEBI" id="CHEBI:456216"/>
        <dbReference type="EC" id="5.6.2.4"/>
    </reaction>
</comment>
<dbReference type="GO" id="GO:0006269">
    <property type="term" value="P:DNA replication, synthesis of primer"/>
    <property type="evidence" value="ECO:0007669"/>
    <property type="project" value="UniProtKB-KW"/>
</dbReference>
<feature type="binding site" evidence="12">
    <location>
        <position position="483"/>
    </location>
    <ligand>
        <name>Zn(2+)</name>
        <dbReference type="ChEBI" id="CHEBI:29105"/>
        <label>1</label>
    </ligand>
</feature>
<dbReference type="GO" id="GO:0006310">
    <property type="term" value="P:DNA recombination"/>
    <property type="evidence" value="ECO:0007669"/>
    <property type="project" value="InterPro"/>
</dbReference>
<evidence type="ECO:0000256" key="9">
    <source>
        <dbReference type="ARBA" id="ARBA00023125"/>
    </source>
</evidence>
<feature type="binding site" evidence="12">
    <location>
        <position position="473"/>
    </location>
    <ligand>
        <name>Zn(2+)</name>
        <dbReference type="ChEBI" id="CHEBI:29105"/>
        <label>2</label>
    </ligand>
</feature>
<dbReference type="STRING" id="1193729.A1OE_1482"/>
<evidence type="ECO:0000256" key="6">
    <source>
        <dbReference type="ARBA" id="ARBA00022806"/>
    </source>
</evidence>
<keyword evidence="1 12" id="KW-0639">Primosome</keyword>
<proteinExistence type="inferred from homology"/>
<dbReference type="GO" id="GO:0043138">
    <property type="term" value="F:3'-5' DNA helicase activity"/>
    <property type="evidence" value="ECO:0007669"/>
    <property type="project" value="UniProtKB-EC"/>
</dbReference>
<dbReference type="HAMAP" id="MF_00983">
    <property type="entry name" value="PriA"/>
    <property type="match status" value="1"/>
</dbReference>
<dbReference type="SUPFAM" id="SSF52540">
    <property type="entry name" value="P-loop containing nucleoside triphosphate hydrolases"/>
    <property type="match status" value="2"/>
</dbReference>
<dbReference type="PANTHER" id="PTHR30580:SF0">
    <property type="entry name" value="PRIMOSOMAL PROTEIN N"/>
    <property type="match status" value="1"/>
</dbReference>
<evidence type="ECO:0000256" key="1">
    <source>
        <dbReference type="ARBA" id="ARBA00022515"/>
    </source>
</evidence>
<evidence type="ECO:0000256" key="11">
    <source>
        <dbReference type="ARBA" id="ARBA00048988"/>
    </source>
</evidence>
<dbReference type="Pfam" id="PF18074">
    <property type="entry name" value="PriA_C"/>
    <property type="match status" value="1"/>
</dbReference>
<dbReference type="GO" id="GO:0008270">
    <property type="term" value="F:zinc ion binding"/>
    <property type="evidence" value="ECO:0007669"/>
    <property type="project" value="UniProtKB-UniRule"/>
</dbReference>
<dbReference type="PATRIC" id="fig|1193729.4.peg.776"/>
<dbReference type="EC" id="5.6.2.4" evidence="12"/>
<keyword evidence="5 12" id="KW-0378">Hydrolase</keyword>
<evidence type="ECO:0000256" key="12">
    <source>
        <dbReference type="HAMAP-Rule" id="MF_00983"/>
    </source>
</evidence>
<feature type="binding site" evidence="12">
    <location>
        <position position="446"/>
    </location>
    <ligand>
        <name>Zn(2+)</name>
        <dbReference type="ChEBI" id="CHEBI:29105"/>
        <label>1</label>
    </ligand>
</feature>
<dbReference type="OrthoDB" id="9759544at2"/>
<dbReference type="FunFam" id="3.40.50.300:FF:000489">
    <property type="entry name" value="Primosome assembly protein PriA"/>
    <property type="match status" value="1"/>
</dbReference>
<comment type="cofactor">
    <cofactor evidence="12">
        <name>Zn(2+)</name>
        <dbReference type="ChEBI" id="CHEBI:29105"/>
    </cofactor>
    <text evidence="12">Binds 2 zinc ions per subunit.</text>
</comment>
<dbReference type="InterPro" id="IPR011545">
    <property type="entry name" value="DEAD/DEAH_box_helicase_dom"/>
</dbReference>
<evidence type="ECO:0000256" key="2">
    <source>
        <dbReference type="ARBA" id="ARBA00022705"/>
    </source>
</evidence>
<dbReference type="GO" id="GO:0003677">
    <property type="term" value="F:DNA binding"/>
    <property type="evidence" value="ECO:0007669"/>
    <property type="project" value="UniProtKB-UniRule"/>
</dbReference>
<keyword evidence="10 12" id="KW-0413">Isomerase</keyword>
<dbReference type="Proteomes" id="UP000010077">
    <property type="component" value="Chromosome"/>
</dbReference>
<evidence type="ECO:0000256" key="4">
    <source>
        <dbReference type="ARBA" id="ARBA00022741"/>
    </source>
</evidence>
<dbReference type="InterPro" id="IPR014001">
    <property type="entry name" value="Helicase_ATP-bd"/>
</dbReference>
<evidence type="ECO:0000313" key="14">
    <source>
        <dbReference type="EMBL" id="AFX99651.1"/>
    </source>
</evidence>
<keyword evidence="3 12" id="KW-0479">Metal-binding</keyword>
<keyword evidence="9 12" id="KW-0238">DNA-binding</keyword>
<keyword evidence="8 12" id="KW-0067">ATP-binding</keyword>
<dbReference type="InterPro" id="IPR005259">
    <property type="entry name" value="PriA"/>
</dbReference>
<feature type="binding site" evidence="12">
    <location>
        <position position="455"/>
    </location>
    <ligand>
        <name>Zn(2+)</name>
        <dbReference type="ChEBI" id="CHEBI:29105"/>
        <label>2</label>
    </ligand>
</feature>
<evidence type="ECO:0000256" key="5">
    <source>
        <dbReference type="ARBA" id="ARBA00022801"/>
    </source>
</evidence>
<dbReference type="AlphaFoldDB" id="K7ZDM2"/>
<evidence type="ECO:0000256" key="10">
    <source>
        <dbReference type="ARBA" id="ARBA00023235"/>
    </source>
</evidence>
<comment type="similarity">
    <text evidence="12">Belongs to the helicase family. PriA subfamily.</text>
</comment>
<dbReference type="InterPro" id="IPR041236">
    <property type="entry name" value="PriA_C"/>
</dbReference>
<dbReference type="Pfam" id="PF17764">
    <property type="entry name" value="PriA_3primeBD"/>
    <property type="match status" value="1"/>
</dbReference>
<reference evidence="14 15" key="1">
    <citation type="journal article" date="2012" name="Proc. Natl. Acad. Sci. U.S.A.">
        <title>Genome streamlining and chemical defense in a coral reef symbiosis.</title>
        <authorList>
            <person name="Kwan J.C."/>
            <person name="Donia M.S."/>
            <person name="Han A.W."/>
            <person name="Hirose E."/>
            <person name="Haygood M.G."/>
            <person name="Schmidt E.W."/>
        </authorList>
    </citation>
    <scope>NUCLEOTIDE SEQUENCE [LARGE SCALE GENOMIC DNA]</scope>
    <source>
        <strain evidence="14 15">L2</strain>
    </source>
</reference>
<dbReference type="Gene3D" id="3.40.50.300">
    <property type="entry name" value="P-loop containing nucleotide triphosphate hydrolases"/>
    <property type="match status" value="2"/>
</dbReference>
<dbReference type="InterPro" id="IPR041222">
    <property type="entry name" value="PriA_3primeBD"/>
</dbReference>
<comment type="catalytic activity">
    <reaction evidence="12">
        <text>Couples ATP hydrolysis with the unwinding of duplex DNA by translocating in the 3'-5' direction.</text>
        <dbReference type="EC" id="5.6.2.4"/>
    </reaction>
</comment>
<dbReference type="eggNOG" id="COG1198">
    <property type="taxonomic scope" value="Bacteria"/>
</dbReference>
<dbReference type="KEGG" id="thal:A1OE_1482"/>